<dbReference type="Gramene" id="C.cajan_36602.t">
    <property type="protein sequence ID" value="C.cajan_36602.t"/>
    <property type="gene ID" value="C.cajan_36602"/>
</dbReference>
<protein>
    <submittedName>
        <fullName evidence="2">Uncharacterized protein</fullName>
    </submittedName>
</protein>
<proteinExistence type="predicted"/>
<dbReference type="EMBL" id="KQ483888">
    <property type="protein sequence ID" value="KYP39691.1"/>
    <property type="molecule type" value="Genomic_DNA"/>
</dbReference>
<keyword evidence="1" id="KW-1133">Transmembrane helix</keyword>
<sequence>MHPNKSPGLDGLNSIFFQHFWSLSGKDIFTTCTQWMESGFFPHLLNNTNVGEVTLKIDINKAYECIDWGFLVAMMLQSISIYNMNVYLFPIFISKELQRMLNAFSWGVVNRDKKEIKWMSWEKLTMRKGLRGMRFCNFYGSNLAMQRKQGWKFLSNLDALVT</sequence>
<reference evidence="2" key="1">
    <citation type="journal article" date="2012" name="Nat. Biotechnol.">
        <title>Draft genome sequence of pigeonpea (Cajanus cajan), an orphan legume crop of resource-poor farmers.</title>
        <authorList>
            <person name="Varshney R.K."/>
            <person name="Chen W."/>
            <person name="Li Y."/>
            <person name="Bharti A.K."/>
            <person name="Saxena R.K."/>
            <person name="Schlueter J.A."/>
            <person name="Donoghue M.T."/>
            <person name="Azam S."/>
            <person name="Fan G."/>
            <person name="Whaley A.M."/>
            <person name="Farmer A.D."/>
            <person name="Sheridan J."/>
            <person name="Iwata A."/>
            <person name="Tuteja R."/>
            <person name="Penmetsa R.V."/>
            <person name="Wu W."/>
            <person name="Upadhyaya H.D."/>
            <person name="Yang S.P."/>
            <person name="Shah T."/>
            <person name="Saxena K.B."/>
            <person name="Michael T."/>
            <person name="McCombie W.R."/>
            <person name="Yang B."/>
            <person name="Zhang G."/>
            <person name="Yang H."/>
            <person name="Wang J."/>
            <person name="Spillane C."/>
            <person name="Cook D.R."/>
            <person name="May G.D."/>
            <person name="Xu X."/>
            <person name="Jackson S.A."/>
        </authorList>
    </citation>
    <scope>NUCLEOTIDE SEQUENCE [LARGE SCALE GENOMIC DNA]</scope>
</reference>
<evidence type="ECO:0000313" key="3">
    <source>
        <dbReference type="Proteomes" id="UP000075243"/>
    </source>
</evidence>
<keyword evidence="1" id="KW-0812">Transmembrane</keyword>
<feature type="transmembrane region" description="Helical" evidence="1">
    <location>
        <begin position="68"/>
        <end position="93"/>
    </location>
</feature>
<dbReference type="AlphaFoldDB" id="A0A151RAW3"/>
<keyword evidence="1" id="KW-0472">Membrane</keyword>
<keyword evidence="3" id="KW-1185">Reference proteome</keyword>
<accession>A0A151RAW3</accession>
<gene>
    <name evidence="2" type="ORF">KK1_038976</name>
</gene>
<dbReference type="Proteomes" id="UP000075243">
    <property type="component" value="Unassembled WGS sequence"/>
</dbReference>
<name>A0A151RAW3_CAJCA</name>
<evidence type="ECO:0000313" key="2">
    <source>
        <dbReference type="EMBL" id="KYP39691.1"/>
    </source>
</evidence>
<evidence type="ECO:0000256" key="1">
    <source>
        <dbReference type="SAM" id="Phobius"/>
    </source>
</evidence>
<organism evidence="2 3">
    <name type="scientific">Cajanus cajan</name>
    <name type="common">Pigeon pea</name>
    <name type="synonym">Cajanus indicus</name>
    <dbReference type="NCBI Taxonomy" id="3821"/>
    <lineage>
        <taxon>Eukaryota</taxon>
        <taxon>Viridiplantae</taxon>
        <taxon>Streptophyta</taxon>
        <taxon>Embryophyta</taxon>
        <taxon>Tracheophyta</taxon>
        <taxon>Spermatophyta</taxon>
        <taxon>Magnoliopsida</taxon>
        <taxon>eudicotyledons</taxon>
        <taxon>Gunneridae</taxon>
        <taxon>Pentapetalae</taxon>
        <taxon>rosids</taxon>
        <taxon>fabids</taxon>
        <taxon>Fabales</taxon>
        <taxon>Fabaceae</taxon>
        <taxon>Papilionoideae</taxon>
        <taxon>50 kb inversion clade</taxon>
        <taxon>NPAAA clade</taxon>
        <taxon>indigoferoid/millettioid clade</taxon>
        <taxon>Phaseoleae</taxon>
        <taxon>Cajanus</taxon>
    </lineage>
</organism>